<dbReference type="EMBL" id="QWEZ01000001">
    <property type="protein sequence ID" value="RRJ84105.1"/>
    <property type="molecule type" value="Genomic_DNA"/>
</dbReference>
<proteinExistence type="predicted"/>
<name>A0A3P3VN29_9GAMM</name>
<keyword evidence="2" id="KW-1185">Reference proteome</keyword>
<protein>
    <submittedName>
        <fullName evidence="1">Uncharacterized protein</fullName>
    </submittedName>
</protein>
<dbReference type="Proteomes" id="UP000280792">
    <property type="component" value="Unassembled WGS sequence"/>
</dbReference>
<reference evidence="1 2" key="1">
    <citation type="submission" date="2018-08" db="EMBL/GenBank/DDBJ databases">
        <authorList>
            <person name="Khan S.A."/>
        </authorList>
    </citation>
    <scope>NUCLEOTIDE SEQUENCE [LARGE SCALE GENOMIC DNA]</scope>
    <source>
        <strain evidence="1 2">GTF-13</strain>
    </source>
</reference>
<accession>A0A3P3VN29</accession>
<evidence type="ECO:0000313" key="2">
    <source>
        <dbReference type="Proteomes" id="UP000280792"/>
    </source>
</evidence>
<organism evidence="1 2">
    <name type="scientific">Aestuariirhabdus litorea</name>
    <dbReference type="NCBI Taxonomy" id="2528527"/>
    <lineage>
        <taxon>Bacteria</taxon>
        <taxon>Pseudomonadati</taxon>
        <taxon>Pseudomonadota</taxon>
        <taxon>Gammaproteobacteria</taxon>
        <taxon>Oceanospirillales</taxon>
        <taxon>Aestuariirhabdaceae</taxon>
        <taxon>Aestuariirhabdus</taxon>
    </lineage>
</organism>
<evidence type="ECO:0000313" key="1">
    <source>
        <dbReference type="EMBL" id="RRJ84105.1"/>
    </source>
</evidence>
<dbReference type="AlphaFoldDB" id="A0A3P3VN29"/>
<comment type="caution">
    <text evidence="1">The sequence shown here is derived from an EMBL/GenBank/DDBJ whole genome shotgun (WGS) entry which is preliminary data.</text>
</comment>
<dbReference type="RefSeq" id="WP_125014531.1">
    <property type="nucleotide sequence ID" value="NZ_QWEZ01000001.1"/>
</dbReference>
<reference evidence="1 2" key="2">
    <citation type="submission" date="2018-12" db="EMBL/GenBank/DDBJ databases">
        <title>Simiduia agarivorans gen. nov., sp. nov., a marine, agarolytic bacterium isolated from shallow coastal water from Keelung, Taiwan.</title>
        <authorList>
            <person name="Shieh W.Y."/>
        </authorList>
    </citation>
    <scope>NUCLEOTIDE SEQUENCE [LARGE SCALE GENOMIC DNA]</scope>
    <source>
        <strain evidence="1 2">GTF-13</strain>
    </source>
</reference>
<sequence>MESCREYFCCRRTNCVMYQREDGVNCWEMEGTLCNSPALQQIEEDTHKDKEAKCDYCIYYRQAQKELALKGKL</sequence>
<gene>
    <name evidence="1" type="ORF">D0544_03000</name>
</gene>